<keyword evidence="3" id="KW-0444">Lipid biosynthesis</keyword>
<dbReference type="InterPro" id="IPR005218">
    <property type="entry name" value="Diacylglycerol/lipid_kinase"/>
</dbReference>
<keyword evidence="7 14" id="KW-0418">Kinase</keyword>
<evidence type="ECO:0000256" key="9">
    <source>
        <dbReference type="ARBA" id="ARBA00022842"/>
    </source>
</evidence>
<dbReference type="GO" id="GO:0008654">
    <property type="term" value="P:phospholipid biosynthetic process"/>
    <property type="evidence" value="ECO:0007669"/>
    <property type="project" value="UniProtKB-KW"/>
</dbReference>
<keyword evidence="10" id="KW-0443">Lipid metabolism</keyword>
<evidence type="ECO:0000256" key="10">
    <source>
        <dbReference type="ARBA" id="ARBA00023098"/>
    </source>
</evidence>
<keyword evidence="11" id="KW-0594">Phospholipid biosynthesis</keyword>
<dbReference type="InterPro" id="IPR045540">
    <property type="entry name" value="YegS/DAGK_C"/>
</dbReference>
<comment type="cofactor">
    <cofactor evidence="1">
        <name>Mg(2+)</name>
        <dbReference type="ChEBI" id="CHEBI:18420"/>
    </cofactor>
</comment>
<evidence type="ECO:0000256" key="4">
    <source>
        <dbReference type="ARBA" id="ARBA00022679"/>
    </source>
</evidence>
<dbReference type="GO" id="GO:0046872">
    <property type="term" value="F:metal ion binding"/>
    <property type="evidence" value="ECO:0007669"/>
    <property type="project" value="UniProtKB-KW"/>
</dbReference>
<dbReference type="Proteomes" id="UP000759273">
    <property type="component" value="Unassembled WGS sequence"/>
</dbReference>
<evidence type="ECO:0000256" key="7">
    <source>
        <dbReference type="ARBA" id="ARBA00022777"/>
    </source>
</evidence>
<gene>
    <name evidence="14" type="ORF">KHY36_00220</name>
</gene>
<evidence type="ECO:0000256" key="2">
    <source>
        <dbReference type="ARBA" id="ARBA00005983"/>
    </source>
</evidence>
<dbReference type="Gene3D" id="2.60.200.40">
    <property type="match status" value="1"/>
</dbReference>
<comment type="similarity">
    <text evidence="2">Belongs to the diacylglycerol/lipid kinase family.</text>
</comment>
<dbReference type="GO" id="GO:0005524">
    <property type="term" value="F:ATP binding"/>
    <property type="evidence" value="ECO:0007669"/>
    <property type="project" value="UniProtKB-KW"/>
</dbReference>
<evidence type="ECO:0000256" key="3">
    <source>
        <dbReference type="ARBA" id="ARBA00022516"/>
    </source>
</evidence>
<evidence type="ECO:0000259" key="13">
    <source>
        <dbReference type="PROSITE" id="PS50146"/>
    </source>
</evidence>
<evidence type="ECO:0000256" key="6">
    <source>
        <dbReference type="ARBA" id="ARBA00022741"/>
    </source>
</evidence>
<comment type="caution">
    <text evidence="14">The sequence shown here is derived from an EMBL/GenBank/DDBJ whole genome shotgun (WGS) entry which is preliminary data.</text>
</comment>
<dbReference type="SMART" id="SM00046">
    <property type="entry name" value="DAGKc"/>
    <property type="match status" value="1"/>
</dbReference>
<dbReference type="Pfam" id="PF00781">
    <property type="entry name" value="DAGK_cat"/>
    <property type="match status" value="1"/>
</dbReference>
<dbReference type="PANTHER" id="PTHR12358">
    <property type="entry name" value="SPHINGOSINE KINASE"/>
    <property type="match status" value="1"/>
</dbReference>
<dbReference type="InterPro" id="IPR001206">
    <property type="entry name" value="Diacylglycerol_kinase_cat_dom"/>
</dbReference>
<evidence type="ECO:0000256" key="5">
    <source>
        <dbReference type="ARBA" id="ARBA00022723"/>
    </source>
</evidence>
<dbReference type="SUPFAM" id="SSF111331">
    <property type="entry name" value="NAD kinase/diacylglycerol kinase-like"/>
    <property type="match status" value="1"/>
</dbReference>
<keyword evidence="8" id="KW-0067">ATP-binding</keyword>
<dbReference type="PANTHER" id="PTHR12358:SF106">
    <property type="entry name" value="LIPID KINASE YEGS"/>
    <property type="match status" value="1"/>
</dbReference>
<name>A0A943D660_9FIRM</name>
<evidence type="ECO:0000256" key="12">
    <source>
        <dbReference type="ARBA" id="ARBA00023264"/>
    </source>
</evidence>
<dbReference type="GO" id="GO:0005886">
    <property type="term" value="C:plasma membrane"/>
    <property type="evidence" value="ECO:0007669"/>
    <property type="project" value="TreeGrafter"/>
</dbReference>
<evidence type="ECO:0000313" key="14">
    <source>
        <dbReference type="EMBL" id="MBS5330940.1"/>
    </source>
</evidence>
<sequence length="327" mass="34489">MQPVFIINPTAGKLDASVALIPQIHAAASRAGVKPIVEITRRPGHACDLAAKYAASGEEVALYACGGDGTLNEVLQGVIGCPNAAVGCVPCGSGNDYVRNFGTQAQFLDIDAQLAAKPFAVDLIQTPQGYGIDIYAAGIDAQVANGIPKWRRVPLCGGTTAYTLSILEAICSTFKHRLRITADDRRLEDTFMMLAVCNGQMYGGGYCAAPHASMADGLLDVVLLKPIPRLKLPGLLGGYKKGEHLAAGDAVTEKFKPYLTFFRTSKIDIEVLDGNPLITTLDGECSPQLTMHAEAVRSAAHILLPPALAETANKTPVLAGYGRVTNV</sequence>
<evidence type="ECO:0000256" key="11">
    <source>
        <dbReference type="ARBA" id="ARBA00023209"/>
    </source>
</evidence>
<evidence type="ECO:0000256" key="1">
    <source>
        <dbReference type="ARBA" id="ARBA00001946"/>
    </source>
</evidence>
<dbReference type="InterPro" id="IPR016064">
    <property type="entry name" value="NAD/diacylglycerol_kinase_sf"/>
</dbReference>
<dbReference type="InterPro" id="IPR050187">
    <property type="entry name" value="Lipid_Phosphate_FormReg"/>
</dbReference>
<dbReference type="PROSITE" id="PS50146">
    <property type="entry name" value="DAGK"/>
    <property type="match status" value="1"/>
</dbReference>
<dbReference type="InterPro" id="IPR017438">
    <property type="entry name" value="ATP-NAD_kinase_N"/>
</dbReference>
<reference evidence="14" key="1">
    <citation type="submission" date="2021-02" db="EMBL/GenBank/DDBJ databases">
        <title>Infant gut strain persistence is associated with maternal origin, phylogeny, and functional potential including surface adhesion and iron acquisition.</title>
        <authorList>
            <person name="Lou Y.C."/>
        </authorList>
    </citation>
    <scope>NUCLEOTIDE SEQUENCE</scope>
    <source>
        <strain evidence="14">L3_101_000M1_dasL3_101_000M1_concoct_87</strain>
    </source>
</reference>
<evidence type="ECO:0000256" key="8">
    <source>
        <dbReference type="ARBA" id="ARBA00022840"/>
    </source>
</evidence>
<keyword evidence="6" id="KW-0547">Nucleotide-binding</keyword>
<dbReference type="NCBIfam" id="TIGR00147">
    <property type="entry name" value="YegS/Rv2252/BmrU family lipid kinase"/>
    <property type="match status" value="1"/>
</dbReference>
<evidence type="ECO:0000313" key="15">
    <source>
        <dbReference type="Proteomes" id="UP000759273"/>
    </source>
</evidence>
<dbReference type="Pfam" id="PF19279">
    <property type="entry name" value="YegS_C"/>
    <property type="match status" value="1"/>
</dbReference>
<keyword evidence="9" id="KW-0460">Magnesium</keyword>
<protein>
    <submittedName>
        <fullName evidence="14">YegS/Rv2252/BmrU family lipid kinase</fullName>
    </submittedName>
</protein>
<dbReference type="GO" id="GO:0016301">
    <property type="term" value="F:kinase activity"/>
    <property type="evidence" value="ECO:0007669"/>
    <property type="project" value="UniProtKB-KW"/>
</dbReference>
<proteinExistence type="inferred from homology"/>
<keyword evidence="5" id="KW-0479">Metal-binding</keyword>
<dbReference type="Gene3D" id="3.40.50.10330">
    <property type="entry name" value="Probable inorganic polyphosphate/atp-NAD kinase, domain 1"/>
    <property type="match status" value="1"/>
</dbReference>
<organism evidence="14 15">
    <name type="scientific">Subdoligranulum variabile</name>
    <dbReference type="NCBI Taxonomy" id="214851"/>
    <lineage>
        <taxon>Bacteria</taxon>
        <taxon>Bacillati</taxon>
        <taxon>Bacillota</taxon>
        <taxon>Clostridia</taxon>
        <taxon>Eubacteriales</taxon>
        <taxon>Oscillospiraceae</taxon>
        <taxon>Subdoligranulum</taxon>
    </lineage>
</organism>
<dbReference type="EMBL" id="JAGZGG010000001">
    <property type="protein sequence ID" value="MBS5330940.1"/>
    <property type="molecule type" value="Genomic_DNA"/>
</dbReference>
<feature type="domain" description="DAGKc" evidence="13">
    <location>
        <begin position="1"/>
        <end position="130"/>
    </location>
</feature>
<dbReference type="AlphaFoldDB" id="A0A943D660"/>
<keyword evidence="12" id="KW-1208">Phospholipid metabolism</keyword>
<keyword evidence="4" id="KW-0808">Transferase</keyword>
<accession>A0A943D660</accession>